<dbReference type="OrthoDB" id="9807795at2"/>
<dbReference type="PANTHER" id="PTHR43685">
    <property type="entry name" value="GLYCOSYLTRANSFERASE"/>
    <property type="match status" value="1"/>
</dbReference>
<dbReference type="GO" id="GO:0016740">
    <property type="term" value="F:transferase activity"/>
    <property type="evidence" value="ECO:0007669"/>
    <property type="project" value="UniProtKB-KW"/>
</dbReference>
<dbReference type="SUPFAM" id="SSF53448">
    <property type="entry name" value="Nucleotide-diphospho-sugar transferases"/>
    <property type="match status" value="1"/>
</dbReference>
<dbReference type="AlphaFoldDB" id="A0A5B8LJS6"/>
<proteinExistence type="predicted"/>
<feature type="domain" description="Glycosyltransferase 2-like" evidence="1">
    <location>
        <begin position="7"/>
        <end position="162"/>
    </location>
</feature>
<organism evidence="2 3">
    <name type="scientific">Sphingomonas panacisoli</name>
    <dbReference type="NCBI Taxonomy" id="1813879"/>
    <lineage>
        <taxon>Bacteria</taxon>
        <taxon>Pseudomonadati</taxon>
        <taxon>Pseudomonadota</taxon>
        <taxon>Alphaproteobacteria</taxon>
        <taxon>Sphingomonadales</taxon>
        <taxon>Sphingomonadaceae</taxon>
        <taxon>Sphingomonas</taxon>
    </lineage>
</organism>
<evidence type="ECO:0000259" key="1">
    <source>
        <dbReference type="Pfam" id="PF00535"/>
    </source>
</evidence>
<sequence length="351" mass="38580">MNQPVVSVVMAAYNGADLIGETLDSLWAQSFADFEVIVVDDCSTDDTLDVLRACPDPRLRIIAAKHNAGPVRSRNRAFAKARGRYVAGLDQDDICLPERFARQVAYLDAHLDIVLLGTAAAILEDGTVTSSIKSPVTTPRLVEWLLHIENPLVWSTVMVRRNAVPAGDFTRPDFLYAEDFDLYNRMARIGGIARLDDPSLLYRKHERGASKRYVDTMQASATRVLEESYAAAGAQNPYADARLIVDHLMRGTPVPDRMTLERLGELIGELQADFLASRAVDEESLAMIRWETALRWGKVVRTALKAGTIGLAAAMAVRPDHLGMGYSSVDELLTATMVGGARNAIRRNRAA</sequence>
<dbReference type="Pfam" id="PF00535">
    <property type="entry name" value="Glycos_transf_2"/>
    <property type="match status" value="1"/>
</dbReference>
<dbReference type="InterPro" id="IPR050834">
    <property type="entry name" value="Glycosyltransf_2"/>
</dbReference>
<evidence type="ECO:0000313" key="2">
    <source>
        <dbReference type="EMBL" id="QDZ08371.1"/>
    </source>
</evidence>
<dbReference type="RefSeq" id="WP_146572834.1">
    <property type="nucleotide sequence ID" value="NZ_CP042306.1"/>
</dbReference>
<reference evidence="2 3" key="1">
    <citation type="submission" date="2019-07" db="EMBL/GenBank/DDBJ databases">
        <title>Full genome sequence of Sphingomonas sp. 4R-6-7(HKS19).</title>
        <authorList>
            <person name="Im W.-T."/>
        </authorList>
    </citation>
    <scope>NUCLEOTIDE SEQUENCE [LARGE SCALE GENOMIC DNA]</scope>
    <source>
        <strain evidence="2 3">HKS19</strain>
    </source>
</reference>
<dbReference type="Proteomes" id="UP000315673">
    <property type="component" value="Chromosome"/>
</dbReference>
<dbReference type="KEGG" id="spai:FPZ24_13535"/>
<name>A0A5B8LJS6_9SPHN</name>
<dbReference type="PANTHER" id="PTHR43685:SF2">
    <property type="entry name" value="GLYCOSYLTRANSFERASE 2-LIKE DOMAIN-CONTAINING PROTEIN"/>
    <property type="match status" value="1"/>
</dbReference>
<protein>
    <submittedName>
        <fullName evidence="2">Glycosyltransferase family 2 protein</fullName>
    </submittedName>
</protein>
<dbReference type="InterPro" id="IPR029044">
    <property type="entry name" value="Nucleotide-diphossugar_trans"/>
</dbReference>
<evidence type="ECO:0000313" key="3">
    <source>
        <dbReference type="Proteomes" id="UP000315673"/>
    </source>
</evidence>
<keyword evidence="3" id="KW-1185">Reference proteome</keyword>
<dbReference type="EMBL" id="CP042306">
    <property type="protein sequence ID" value="QDZ08371.1"/>
    <property type="molecule type" value="Genomic_DNA"/>
</dbReference>
<gene>
    <name evidence="2" type="ORF">FPZ24_13535</name>
</gene>
<accession>A0A5B8LJS6</accession>
<dbReference type="InterPro" id="IPR001173">
    <property type="entry name" value="Glyco_trans_2-like"/>
</dbReference>
<dbReference type="Gene3D" id="3.90.550.10">
    <property type="entry name" value="Spore Coat Polysaccharide Biosynthesis Protein SpsA, Chain A"/>
    <property type="match status" value="1"/>
</dbReference>
<keyword evidence="2" id="KW-0808">Transferase</keyword>